<keyword evidence="4 6" id="KW-1133">Transmembrane helix</keyword>
<feature type="transmembrane region" description="Helical" evidence="6">
    <location>
        <begin position="110"/>
        <end position="127"/>
    </location>
</feature>
<proteinExistence type="predicted"/>
<keyword evidence="8" id="KW-1185">Reference proteome</keyword>
<organism evidence="7 8">
    <name type="scientific">Anaeromyxobacter paludicola</name>
    <dbReference type="NCBI Taxonomy" id="2918171"/>
    <lineage>
        <taxon>Bacteria</taxon>
        <taxon>Pseudomonadati</taxon>
        <taxon>Myxococcota</taxon>
        <taxon>Myxococcia</taxon>
        <taxon>Myxococcales</taxon>
        <taxon>Cystobacterineae</taxon>
        <taxon>Anaeromyxobacteraceae</taxon>
        <taxon>Anaeromyxobacter</taxon>
    </lineage>
</organism>
<evidence type="ECO:0000256" key="6">
    <source>
        <dbReference type="SAM" id="Phobius"/>
    </source>
</evidence>
<evidence type="ECO:0000256" key="4">
    <source>
        <dbReference type="ARBA" id="ARBA00022989"/>
    </source>
</evidence>
<evidence type="ECO:0000256" key="3">
    <source>
        <dbReference type="ARBA" id="ARBA00022692"/>
    </source>
</evidence>
<feature type="transmembrane region" description="Helical" evidence="6">
    <location>
        <begin position="134"/>
        <end position="154"/>
    </location>
</feature>
<evidence type="ECO:0000256" key="2">
    <source>
        <dbReference type="ARBA" id="ARBA00022475"/>
    </source>
</evidence>
<keyword evidence="5 6" id="KW-0472">Membrane</keyword>
<feature type="transmembrane region" description="Helical" evidence="6">
    <location>
        <begin position="270"/>
        <end position="293"/>
    </location>
</feature>
<evidence type="ECO:0000313" key="7">
    <source>
        <dbReference type="EMBL" id="BDG10013.1"/>
    </source>
</evidence>
<name>A0ABN6N9U5_9BACT</name>
<dbReference type="RefSeq" id="WP_248342409.1">
    <property type="nucleotide sequence ID" value="NZ_AP025592.1"/>
</dbReference>
<keyword evidence="3 6" id="KW-0812">Transmembrane</keyword>
<evidence type="ECO:0000256" key="5">
    <source>
        <dbReference type="ARBA" id="ARBA00023136"/>
    </source>
</evidence>
<dbReference type="InterPro" id="IPR022791">
    <property type="entry name" value="L-PG_synthase/AglD"/>
</dbReference>
<sequence>MTLALLLAVCWRLDLGALARKAARLDPGWAAAALLAVLAAVALSAWKWGLLLAARGRHLPYARLFRHYLVGLFFNNVLPTTVGGDAVRAWETARDTGEVPDAVGSVLSERLVAGAALGFTALLGLPFADPTPRLAGLVLLFLVLNLSLLGAFLVPRVAERVAASVLPARLTGARATVQSTLASVRESLRSRPLAARVFLASIAFQVLVAAVNACLFAGLGAPVSLARCVVYTPMIFTVTMLPVSLSGFGVREAAYAWFFARAGVSRADAVTASLLFFLVVALASLPGAPLFALGRRRRRVAGAPGT</sequence>
<accession>A0ABN6N9U5</accession>
<gene>
    <name evidence="7" type="ORF">AMPC_31260</name>
</gene>
<dbReference type="Pfam" id="PF03706">
    <property type="entry name" value="LPG_synthase_TM"/>
    <property type="match status" value="1"/>
</dbReference>
<reference evidence="8" key="1">
    <citation type="journal article" date="2022" name="Int. J. Syst. Evol. Microbiol.">
        <title>Anaeromyxobacter oryzae sp. nov., Anaeromyxobacter diazotrophicus sp. nov. and Anaeromyxobacter paludicola sp. nov., isolated from paddy soils.</title>
        <authorList>
            <person name="Itoh H."/>
            <person name="Xu Z."/>
            <person name="Mise K."/>
            <person name="Masuda Y."/>
            <person name="Ushijima N."/>
            <person name="Hayakawa C."/>
            <person name="Shiratori Y."/>
            <person name="Senoo K."/>
        </authorList>
    </citation>
    <scope>NUCLEOTIDE SEQUENCE [LARGE SCALE GENOMIC DNA]</scope>
    <source>
        <strain evidence="8">Red630</strain>
    </source>
</reference>
<feature type="transmembrane region" description="Helical" evidence="6">
    <location>
        <begin position="68"/>
        <end position="90"/>
    </location>
</feature>
<feature type="transmembrane region" description="Helical" evidence="6">
    <location>
        <begin position="29"/>
        <end position="48"/>
    </location>
</feature>
<keyword evidence="2" id="KW-1003">Cell membrane</keyword>
<dbReference type="PANTHER" id="PTHR40277">
    <property type="entry name" value="BLL5419 PROTEIN"/>
    <property type="match status" value="1"/>
</dbReference>
<protein>
    <recommendedName>
        <fullName evidence="9">Flippase-like domain-containing protein</fullName>
    </recommendedName>
</protein>
<comment type="subcellular location">
    <subcellularLocation>
        <location evidence="1">Cell membrane</location>
        <topology evidence="1">Multi-pass membrane protein</topology>
    </subcellularLocation>
</comment>
<dbReference type="PANTHER" id="PTHR40277:SF1">
    <property type="entry name" value="BLL5419 PROTEIN"/>
    <property type="match status" value="1"/>
</dbReference>
<evidence type="ECO:0000256" key="1">
    <source>
        <dbReference type="ARBA" id="ARBA00004651"/>
    </source>
</evidence>
<dbReference type="Proteomes" id="UP001162734">
    <property type="component" value="Chromosome"/>
</dbReference>
<dbReference type="NCBIfam" id="TIGR00374">
    <property type="entry name" value="flippase-like domain"/>
    <property type="match status" value="1"/>
</dbReference>
<feature type="transmembrane region" description="Helical" evidence="6">
    <location>
        <begin position="228"/>
        <end position="250"/>
    </location>
</feature>
<feature type="transmembrane region" description="Helical" evidence="6">
    <location>
        <begin position="193"/>
        <end position="216"/>
    </location>
</feature>
<evidence type="ECO:0008006" key="9">
    <source>
        <dbReference type="Google" id="ProtNLM"/>
    </source>
</evidence>
<evidence type="ECO:0000313" key="8">
    <source>
        <dbReference type="Proteomes" id="UP001162734"/>
    </source>
</evidence>
<dbReference type="EMBL" id="AP025592">
    <property type="protein sequence ID" value="BDG10013.1"/>
    <property type="molecule type" value="Genomic_DNA"/>
</dbReference>